<proteinExistence type="predicted"/>
<evidence type="ECO:0000313" key="4">
    <source>
        <dbReference type="Proteomes" id="UP000295497"/>
    </source>
</evidence>
<feature type="transmembrane region" description="Helical" evidence="2">
    <location>
        <begin position="34"/>
        <end position="53"/>
    </location>
</feature>
<evidence type="ECO:0000256" key="2">
    <source>
        <dbReference type="SAM" id="Phobius"/>
    </source>
</evidence>
<dbReference type="EMBL" id="CP012672">
    <property type="protein sequence ID" value="AUX29812.1"/>
    <property type="molecule type" value="Genomic_DNA"/>
</dbReference>
<evidence type="ECO:0000313" key="3">
    <source>
        <dbReference type="EMBL" id="AUX29812.1"/>
    </source>
</evidence>
<reference evidence="3 4" key="1">
    <citation type="submission" date="2015-09" db="EMBL/GenBank/DDBJ databases">
        <title>Sorangium comparison.</title>
        <authorList>
            <person name="Zaburannyi N."/>
            <person name="Bunk B."/>
            <person name="Overmann J."/>
            <person name="Mueller R."/>
        </authorList>
    </citation>
    <scope>NUCLEOTIDE SEQUENCE [LARGE SCALE GENOMIC DNA]</scope>
    <source>
        <strain evidence="3 4">So ce836</strain>
    </source>
</reference>
<keyword evidence="2" id="KW-0812">Transmembrane</keyword>
<feature type="region of interest" description="Disordered" evidence="1">
    <location>
        <begin position="1"/>
        <end position="28"/>
    </location>
</feature>
<sequence>MKSPSRAVAAAPFRAPAEDHPRIPEDDPRIDADLAPIFLLTWLTCTVTTVGSVARGETFGGAATLAALAALLVPYLLGDWLRPRRHR</sequence>
<dbReference type="RefSeq" id="WP_129573911.1">
    <property type="nucleotide sequence ID" value="NZ_CP012672.1"/>
</dbReference>
<feature type="compositionally biased region" description="Low complexity" evidence="1">
    <location>
        <begin position="1"/>
        <end position="15"/>
    </location>
</feature>
<keyword evidence="2" id="KW-1133">Transmembrane helix</keyword>
<name>A0A4V0NFI7_SORCE</name>
<evidence type="ECO:0000256" key="1">
    <source>
        <dbReference type="SAM" id="MobiDB-lite"/>
    </source>
</evidence>
<keyword evidence="2" id="KW-0472">Membrane</keyword>
<accession>A0A4V0NFI7</accession>
<feature type="transmembrane region" description="Helical" evidence="2">
    <location>
        <begin position="59"/>
        <end position="77"/>
    </location>
</feature>
<gene>
    <name evidence="3" type="ORF">SOCE836_019050</name>
</gene>
<protein>
    <submittedName>
        <fullName evidence="3">Uncharacterized protein</fullName>
    </submittedName>
</protein>
<organism evidence="3 4">
    <name type="scientific">Sorangium cellulosum</name>
    <name type="common">Polyangium cellulosum</name>
    <dbReference type="NCBI Taxonomy" id="56"/>
    <lineage>
        <taxon>Bacteria</taxon>
        <taxon>Pseudomonadati</taxon>
        <taxon>Myxococcota</taxon>
        <taxon>Polyangia</taxon>
        <taxon>Polyangiales</taxon>
        <taxon>Polyangiaceae</taxon>
        <taxon>Sorangium</taxon>
    </lineage>
</organism>
<feature type="compositionally biased region" description="Basic and acidic residues" evidence="1">
    <location>
        <begin position="16"/>
        <end position="28"/>
    </location>
</feature>
<dbReference type="Proteomes" id="UP000295497">
    <property type="component" value="Chromosome"/>
</dbReference>
<dbReference type="AlphaFoldDB" id="A0A4V0NFI7"/>